<gene>
    <name evidence="1" type="ORF">NITFAB_1121</name>
</gene>
<organism evidence="1">
    <name type="scientific">Candidatus Nitrotoga fabula</name>
    <dbReference type="NCBI Taxonomy" id="2182327"/>
    <lineage>
        <taxon>Bacteria</taxon>
        <taxon>Pseudomonadati</taxon>
        <taxon>Pseudomonadota</taxon>
        <taxon>Betaproteobacteria</taxon>
        <taxon>Nitrosomonadales</taxon>
        <taxon>Gallionellaceae</taxon>
        <taxon>Candidatus Nitrotoga</taxon>
    </lineage>
</organism>
<sequence length="103" mass="11757">MNQAIPSLQAQRISVLPDPQVSVNVKLAYQERAMKRNQGEQYPELRYINPLTNDVVDDHVRDLVNDIVAMLSTNEPVSQKTAMAVIFHSIERIHYSNQQQGIQ</sequence>
<accession>A0A2X0SDR0</accession>
<protein>
    <submittedName>
        <fullName evidence="1">Uncharacterized protein</fullName>
    </submittedName>
</protein>
<proteinExistence type="predicted"/>
<dbReference type="EMBL" id="LS423452">
    <property type="protein sequence ID" value="SPS05531.1"/>
    <property type="molecule type" value="Genomic_DNA"/>
</dbReference>
<dbReference type="AlphaFoldDB" id="A0A2X0SDR0"/>
<reference evidence="1" key="1">
    <citation type="submission" date="2018-05" db="EMBL/GenBank/DDBJ databases">
        <authorList>
            <person name="Lanie J.A."/>
            <person name="Ng W.-L."/>
            <person name="Kazmierczak K.M."/>
            <person name="Andrzejewski T.M."/>
            <person name="Davidsen T.M."/>
            <person name="Wayne K.J."/>
            <person name="Tettelin H."/>
            <person name="Glass J.I."/>
            <person name="Rusch D."/>
            <person name="Podicherti R."/>
            <person name="Tsui H.-C.T."/>
            <person name="Winkler M.E."/>
        </authorList>
    </citation>
    <scope>NUCLEOTIDE SEQUENCE</scope>
    <source>
        <strain evidence="1">KNB</strain>
    </source>
</reference>
<evidence type="ECO:0000313" key="1">
    <source>
        <dbReference type="EMBL" id="SPS05531.1"/>
    </source>
</evidence>
<name>A0A2X0SDR0_9PROT</name>